<dbReference type="EMBL" id="BNCI01000002">
    <property type="protein sequence ID" value="GHF28055.1"/>
    <property type="molecule type" value="Genomic_DNA"/>
</dbReference>
<gene>
    <name evidence="2" type="ORF">GCM10017044_24050</name>
</gene>
<organism evidence="2 3">
    <name type="scientific">Kordiimonas sediminis</name>
    <dbReference type="NCBI Taxonomy" id="1735581"/>
    <lineage>
        <taxon>Bacteria</taxon>
        <taxon>Pseudomonadati</taxon>
        <taxon>Pseudomonadota</taxon>
        <taxon>Alphaproteobacteria</taxon>
        <taxon>Kordiimonadales</taxon>
        <taxon>Kordiimonadaceae</taxon>
        <taxon>Kordiimonas</taxon>
    </lineage>
</organism>
<keyword evidence="3" id="KW-1185">Reference proteome</keyword>
<protein>
    <recommendedName>
        <fullName evidence="1">Peptidase S33 tripeptidyl aminopeptidase-like C-terminal domain-containing protein</fullName>
    </recommendedName>
</protein>
<feature type="domain" description="Peptidase S33 tripeptidyl aminopeptidase-like C-terminal" evidence="1">
    <location>
        <begin position="252"/>
        <end position="337"/>
    </location>
</feature>
<name>A0A919AVI1_9PROT</name>
<reference evidence="2" key="1">
    <citation type="journal article" date="2014" name="Int. J. Syst. Evol. Microbiol.">
        <title>Complete genome sequence of Corynebacterium casei LMG S-19264T (=DSM 44701T), isolated from a smear-ripened cheese.</title>
        <authorList>
            <consortium name="US DOE Joint Genome Institute (JGI-PGF)"/>
            <person name="Walter F."/>
            <person name="Albersmeier A."/>
            <person name="Kalinowski J."/>
            <person name="Ruckert C."/>
        </authorList>
    </citation>
    <scope>NUCLEOTIDE SEQUENCE</scope>
    <source>
        <strain evidence="2">KCTC 42590</strain>
    </source>
</reference>
<evidence type="ECO:0000313" key="2">
    <source>
        <dbReference type="EMBL" id="GHF28055.1"/>
    </source>
</evidence>
<dbReference type="SUPFAM" id="SSF53474">
    <property type="entry name" value="alpha/beta-Hydrolases"/>
    <property type="match status" value="1"/>
</dbReference>
<dbReference type="InterPro" id="IPR029058">
    <property type="entry name" value="AB_hydrolase_fold"/>
</dbReference>
<proteinExistence type="predicted"/>
<dbReference type="InterPro" id="IPR013595">
    <property type="entry name" value="Pept_S33_TAP-like_C"/>
</dbReference>
<accession>A0A919AVI1</accession>
<reference evidence="2" key="2">
    <citation type="submission" date="2020-09" db="EMBL/GenBank/DDBJ databases">
        <authorList>
            <person name="Sun Q."/>
            <person name="Kim S."/>
        </authorList>
    </citation>
    <scope>NUCLEOTIDE SEQUENCE</scope>
    <source>
        <strain evidence="2">KCTC 42590</strain>
    </source>
</reference>
<sequence length="358" mass="39914">MQKFSPDVEASNIVTCASALTLSKDWLEDVSPLKHAQAIKTVRQDIGIAQWDIISESFGLHVFWALKKIDAAAISAVIFDSPDTPWVPSYFHFGQHLDKAFGEFAEGCRKDWLCPARRQNLKEEIYTWLAPDRYEPDAIIDVVDVKSGAVDGYVLPSSEQVAGRLVQSLMTVRNPNRLPYIFSAHSREQFQDRLGLLFLRYGRESQNLVSFAGYHGGRCSVLPLSNWYSALLKDAAQFPALRPFLKYISETQKVACQSLGIEAPTQFAKPEGLDTIKAFIIGGALDPVTPMSVIREAFSSAAQVDYNVYDNVGHVVSSAQPCIVEDMKAYLDDGQAPLPSHCRGRDLKLYYFTPVVVR</sequence>
<dbReference type="Pfam" id="PF08386">
    <property type="entry name" value="Abhydrolase_4"/>
    <property type="match status" value="1"/>
</dbReference>
<evidence type="ECO:0000259" key="1">
    <source>
        <dbReference type="Pfam" id="PF08386"/>
    </source>
</evidence>
<comment type="caution">
    <text evidence="2">The sequence shown here is derived from an EMBL/GenBank/DDBJ whole genome shotgun (WGS) entry which is preliminary data.</text>
</comment>
<evidence type="ECO:0000313" key="3">
    <source>
        <dbReference type="Proteomes" id="UP000630923"/>
    </source>
</evidence>
<dbReference type="AlphaFoldDB" id="A0A919AVI1"/>
<dbReference type="Gene3D" id="3.40.50.1820">
    <property type="entry name" value="alpha/beta hydrolase"/>
    <property type="match status" value="1"/>
</dbReference>
<dbReference type="Proteomes" id="UP000630923">
    <property type="component" value="Unassembled WGS sequence"/>
</dbReference>